<feature type="transmembrane region" description="Helical" evidence="5">
    <location>
        <begin position="71"/>
        <end position="90"/>
    </location>
</feature>
<dbReference type="RefSeq" id="WP_217776164.1">
    <property type="nucleotide sequence ID" value="NZ_JAHRWL010000001.1"/>
</dbReference>
<keyword evidence="1 5" id="KW-1003">Cell membrane</keyword>
<gene>
    <name evidence="5" type="primary">yciB</name>
    <name evidence="6" type="ORF">KUH32_00750</name>
</gene>
<comment type="similarity">
    <text evidence="5">Belongs to the YciB family.</text>
</comment>
<evidence type="ECO:0000256" key="1">
    <source>
        <dbReference type="ARBA" id="ARBA00022475"/>
    </source>
</evidence>
<evidence type="ECO:0000256" key="2">
    <source>
        <dbReference type="ARBA" id="ARBA00022692"/>
    </source>
</evidence>
<keyword evidence="5" id="KW-0997">Cell inner membrane</keyword>
<comment type="subcellular location">
    <subcellularLocation>
        <location evidence="5">Cell inner membrane</location>
        <topology evidence="5">Multi-pass membrane protein</topology>
    </subcellularLocation>
</comment>
<dbReference type="Proteomes" id="UP001166293">
    <property type="component" value="Unassembled WGS sequence"/>
</dbReference>
<dbReference type="PANTHER" id="PTHR36917:SF1">
    <property type="entry name" value="INNER MEMBRANE-SPANNING PROTEIN YCIB"/>
    <property type="match status" value="1"/>
</dbReference>
<evidence type="ECO:0000256" key="4">
    <source>
        <dbReference type="ARBA" id="ARBA00023136"/>
    </source>
</evidence>
<dbReference type="Pfam" id="PF04279">
    <property type="entry name" value="IspA"/>
    <property type="match status" value="1"/>
</dbReference>
<comment type="caution">
    <text evidence="6">The sequence shown here is derived from an EMBL/GenBank/DDBJ whole genome shotgun (WGS) entry which is preliminary data.</text>
</comment>
<dbReference type="InterPro" id="IPR006008">
    <property type="entry name" value="YciB"/>
</dbReference>
<reference evidence="6" key="1">
    <citation type="submission" date="2021-06" db="EMBL/GenBank/DDBJ databases">
        <title>Thalassococcus sp. CAU 1522 isolated from sea sand, Republic of Korea.</title>
        <authorList>
            <person name="Kim W."/>
        </authorList>
    </citation>
    <scope>NUCLEOTIDE SEQUENCE</scope>
    <source>
        <strain evidence="6">CAU 1522</strain>
    </source>
</reference>
<name>A0ABS6N457_9RHOB</name>
<feature type="transmembrane region" description="Helical" evidence="5">
    <location>
        <begin position="12"/>
        <end position="29"/>
    </location>
</feature>
<evidence type="ECO:0000256" key="5">
    <source>
        <dbReference type="HAMAP-Rule" id="MF_00189"/>
    </source>
</evidence>
<dbReference type="HAMAP" id="MF_00189">
    <property type="entry name" value="YciB"/>
    <property type="match status" value="1"/>
</dbReference>
<keyword evidence="2 5" id="KW-0812">Transmembrane</keyword>
<feature type="transmembrane region" description="Helical" evidence="5">
    <location>
        <begin position="166"/>
        <end position="190"/>
    </location>
</feature>
<sequence length="200" mass="22813">MDKPQVNPFVKSALEYGPILAFFAAYLWLKDRVFVIGGTEYDGFILVTAGFIPLFLLAMGALWWLTGHLSRMQVVTAVLIVIFGGLSVWLNDERFFKIKPTLIYLLFGTALLFGLLRGQSYLRVVMEGLMPLEEQGWMILTRRVTGLFFGLAALNEFVWRTMSTEAWVWFKTFGFTAAVFLFFIAQAGLFKRYGLESDED</sequence>
<keyword evidence="3 5" id="KW-1133">Transmembrane helix</keyword>
<dbReference type="EMBL" id="JAHRWL010000001">
    <property type="protein sequence ID" value="MBV2358290.1"/>
    <property type="molecule type" value="Genomic_DNA"/>
</dbReference>
<evidence type="ECO:0000313" key="6">
    <source>
        <dbReference type="EMBL" id="MBV2358290.1"/>
    </source>
</evidence>
<evidence type="ECO:0000256" key="3">
    <source>
        <dbReference type="ARBA" id="ARBA00022989"/>
    </source>
</evidence>
<feature type="transmembrane region" description="Helical" evidence="5">
    <location>
        <begin position="102"/>
        <end position="120"/>
    </location>
</feature>
<evidence type="ECO:0000313" key="7">
    <source>
        <dbReference type="Proteomes" id="UP001166293"/>
    </source>
</evidence>
<keyword evidence="7" id="KW-1185">Reference proteome</keyword>
<dbReference type="PANTHER" id="PTHR36917">
    <property type="entry name" value="INTRACELLULAR SEPTATION PROTEIN A-RELATED"/>
    <property type="match status" value="1"/>
</dbReference>
<protein>
    <recommendedName>
        <fullName evidence="5">Inner membrane-spanning protein YciB</fullName>
    </recommendedName>
</protein>
<proteinExistence type="inferred from homology"/>
<comment type="function">
    <text evidence="5">Plays a role in cell envelope biogenesis, maintenance of cell envelope integrity and membrane homeostasis.</text>
</comment>
<organism evidence="6 7">
    <name type="scientific">Thalassococcus arenae</name>
    <dbReference type="NCBI Taxonomy" id="2851652"/>
    <lineage>
        <taxon>Bacteria</taxon>
        <taxon>Pseudomonadati</taxon>
        <taxon>Pseudomonadota</taxon>
        <taxon>Alphaproteobacteria</taxon>
        <taxon>Rhodobacterales</taxon>
        <taxon>Roseobacteraceae</taxon>
        <taxon>Thalassococcus</taxon>
    </lineage>
</organism>
<keyword evidence="4 5" id="KW-0472">Membrane</keyword>
<feature type="transmembrane region" description="Helical" evidence="5">
    <location>
        <begin position="41"/>
        <end position="65"/>
    </location>
</feature>
<accession>A0ABS6N457</accession>